<reference evidence="3" key="1">
    <citation type="submission" date="2020-03" db="EMBL/GenBank/DDBJ databases">
        <title>A high-quality chromosome-level genome assembly of a woody plant with both climbing and erect habits, Rhamnella rubrinervis.</title>
        <authorList>
            <person name="Lu Z."/>
            <person name="Yang Y."/>
            <person name="Zhu X."/>
            <person name="Sun Y."/>
        </authorList>
    </citation>
    <scope>NUCLEOTIDE SEQUENCE</scope>
    <source>
        <strain evidence="3">BYM</strain>
        <tissue evidence="3">Leaf</tissue>
    </source>
</reference>
<dbReference type="InterPro" id="IPR046848">
    <property type="entry name" value="E_motif"/>
</dbReference>
<dbReference type="Proteomes" id="UP000796880">
    <property type="component" value="Unassembled WGS sequence"/>
</dbReference>
<dbReference type="EMBL" id="VOIH02000011">
    <property type="protein sequence ID" value="KAF3432867.1"/>
    <property type="molecule type" value="Genomic_DNA"/>
</dbReference>
<dbReference type="PANTHER" id="PTHR47926">
    <property type="entry name" value="PENTATRICOPEPTIDE REPEAT-CONTAINING PROTEIN"/>
    <property type="match status" value="1"/>
</dbReference>
<evidence type="ECO:0000256" key="1">
    <source>
        <dbReference type="ARBA" id="ARBA00022737"/>
    </source>
</evidence>
<name>A0A8K0GKR8_9ROSA</name>
<feature type="repeat" description="PPR" evidence="2">
    <location>
        <begin position="496"/>
        <end position="530"/>
    </location>
</feature>
<dbReference type="InterPro" id="IPR002885">
    <property type="entry name" value="PPR_rpt"/>
</dbReference>
<protein>
    <recommendedName>
        <fullName evidence="5">Pentatricopeptide repeat-containing protein</fullName>
    </recommendedName>
</protein>
<keyword evidence="4" id="KW-1185">Reference proteome</keyword>
<feature type="repeat" description="PPR" evidence="2">
    <location>
        <begin position="235"/>
        <end position="269"/>
    </location>
</feature>
<feature type="repeat" description="PPR" evidence="2">
    <location>
        <begin position="197"/>
        <end position="228"/>
    </location>
</feature>
<feature type="repeat" description="PPR" evidence="2">
    <location>
        <begin position="65"/>
        <end position="99"/>
    </location>
</feature>
<comment type="caution">
    <text evidence="3">The sequence shown here is derived from an EMBL/GenBank/DDBJ whole genome shotgun (WGS) entry which is preliminary data.</text>
</comment>
<evidence type="ECO:0000313" key="4">
    <source>
        <dbReference type="Proteomes" id="UP000796880"/>
    </source>
</evidence>
<dbReference type="GO" id="GO:0003723">
    <property type="term" value="F:RNA binding"/>
    <property type="evidence" value="ECO:0007669"/>
    <property type="project" value="InterPro"/>
</dbReference>
<keyword evidence="1" id="KW-0677">Repeat</keyword>
<dbReference type="GO" id="GO:0009451">
    <property type="term" value="P:RNA modification"/>
    <property type="evidence" value="ECO:0007669"/>
    <property type="project" value="InterPro"/>
</dbReference>
<dbReference type="OrthoDB" id="1248375at2759"/>
<evidence type="ECO:0000256" key="2">
    <source>
        <dbReference type="PROSITE-ProRule" id="PRU00708"/>
    </source>
</evidence>
<dbReference type="FunFam" id="1.25.40.10:FF:001488">
    <property type="entry name" value="pentatricopeptide repeat-containing protein At2g13600-like"/>
    <property type="match status" value="1"/>
</dbReference>
<dbReference type="Pfam" id="PF13041">
    <property type="entry name" value="PPR_2"/>
    <property type="match status" value="4"/>
</dbReference>
<evidence type="ECO:0000313" key="3">
    <source>
        <dbReference type="EMBL" id="KAF3432867.1"/>
    </source>
</evidence>
<organism evidence="3 4">
    <name type="scientific">Rhamnella rubrinervis</name>
    <dbReference type="NCBI Taxonomy" id="2594499"/>
    <lineage>
        <taxon>Eukaryota</taxon>
        <taxon>Viridiplantae</taxon>
        <taxon>Streptophyta</taxon>
        <taxon>Embryophyta</taxon>
        <taxon>Tracheophyta</taxon>
        <taxon>Spermatophyta</taxon>
        <taxon>Magnoliopsida</taxon>
        <taxon>eudicotyledons</taxon>
        <taxon>Gunneridae</taxon>
        <taxon>Pentapetalae</taxon>
        <taxon>rosids</taxon>
        <taxon>fabids</taxon>
        <taxon>Rosales</taxon>
        <taxon>Rhamnaceae</taxon>
        <taxon>rhamnoid group</taxon>
        <taxon>Rhamneae</taxon>
        <taxon>Rhamnella</taxon>
    </lineage>
</organism>
<feature type="repeat" description="PPR" evidence="2">
    <location>
        <begin position="395"/>
        <end position="429"/>
    </location>
</feature>
<accession>A0A8K0GKR8</accession>
<dbReference type="Pfam" id="PF20431">
    <property type="entry name" value="E_motif"/>
    <property type="match status" value="1"/>
</dbReference>
<dbReference type="PANTHER" id="PTHR47926:SF347">
    <property type="entry name" value="PENTATRICOPEPTIDE REPEAT-CONTAINING PROTEIN"/>
    <property type="match status" value="1"/>
</dbReference>
<dbReference type="NCBIfam" id="TIGR00756">
    <property type="entry name" value="PPR"/>
    <property type="match status" value="6"/>
</dbReference>
<dbReference type="Gene3D" id="1.25.40.10">
    <property type="entry name" value="Tetratricopeptide repeat domain"/>
    <property type="match status" value="6"/>
</dbReference>
<dbReference type="SUPFAM" id="SSF48452">
    <property type="entry name" value="TPR-like"/>
    <property type="match status" value="1"/>
</dbReference>
<gene>
    <name evidence="3" type="ORF">FNV43_RR23969</name>
</gene>
<dbReference type="InterPro" id="IPR046960">
    <property type="entry name" value="PPR_At4g14850-like_plant"/>
</dbReference>
<dbReference type="AlphaFoldDB" id="A0A8K0GKR8"/>
<dbReference type="InterPro" id="IPR011990">
    <property type="entry name" value="TPR-like_helical_dom_sf"/>
</dbReference>
<proteinExistence type="predicted"/>
<feature type="repeat" description="PPR" evidence="2">
    <location>
        <begin position="332"/>
        <end position="366"/>
    </location>
</feature>
<sequence length="732" mass="82350">MKSSLLGTWKQSRLKENLRVFSTFSLTSQSQQPNVVFTNISINEHCVNGRLDIARDMFDGMPYRTVVSWNTMISGYTKWGRYDEALSLVSALHHSNIRLNETTFSTTLSACARSWSLDEGKEVHCLILKSGSETFKLVGSALVYFYATCFHIEDAKRVFNELRGWNELLWSLMLVGYVQCNLLSDAMDVFLGMPNRDVVAWTTLVSGYAKSEEECVRALELFKWMRSSTGDVMPNEFTFDSVIRACGRLGMLSEGRTVHGLVIKSGFEFDHSIGGALVKFYCDCEVTDYAKRVHERIGNPSLNASNYLIEGLISMGRIEDAEMVFDRLKEKDPVSFNSMIKGYAMSGQVEKSKRLFEKMPCRTLVSSNTMISVYCRYGEVEKALNVFEETKGEGNPVTWNSMMSGYVQNHLLEEAIKLYITMRRLSVDRTRSTFSALFHACSCLGSIQLGQSLHAQLIKTPFESNVYVGTSLIDMYSKCGSIKDARTSFICISSPNVAAWTALINGYAHHGLAFEAILIFENMLKQGIAPNAATFVGILCACGCAGLIEEGMRIFHSMEKCHGVNPTLEHYTCVVDFLGRSGRLQEAAEFIRVMPIEADEVIWGALLNACWFWKDMKLGERVAEKMFSLNPKPISAYIILSNIYAVLGKWSEKMKVRKSLRSLEVKKARGCSWIEINSRVHAFSVDDKTHTHCIMIYATLEHLTANINSIIKFDCVSMPIVDAHSFIGLYSH</sequence>
<dbReference type="Pfam" id="PF01535">
    <property type="entry name" value="PPR"/>
    <property type="match status" value="3"/>
</dbReference>
<dbReference type="PROSITE" id="PS51375">
    <property type="entry name" value="PPR"/>
    <property type="match status" value="6"/>
</dbReference>
<evidence type="ECO:0008006" key="5">
    <source>
        <dbReference type="Google" id="ProtNLM"/>
    </source>
</evidence>